<reference evidence="7 8" key="1">
    <citation type="submission" date="2022-11" db="EMBL/GenBank/DDBJ databases">
        <title>Minimal conservation of predation-associated metabolite biosynthetic gene clusters underscores biosynthetic potential of Myxococcota including descriptions for ten novel species: Archangium lansinium sp. nov., Myxococcus landrumus sp. nov., Nannocystis bai.</title>
        <authorList>
            <person name="Ahearne A."/>
            <person name="Stevens C."/>
            <person name="Dowd S."/>
        </authorList>
    </citation>
    <scope>NUCLEOTIDE SEQUENCE [LARGE SCALE GENOMIC DNA]</scope>
    <source>
        <strain evidence="7 8">NCWAL01</strain>
    </source>
</reference>
<dbReference type="InterPro" id="IPR053879">
    <property type="entry name" value="HYDIN_VesB_CFA65-like_Ig"/>
</dbReference>
<evidence type="ECO:0000313" key="7">
    <source>
        <dbReference type="EMBL" id="MDC0713579.1"/>
    </source>
</evidence>
<feature type="domain" description="HYDIN/VesB/CFA65-like Ig-like" evidence="6">
    <location>
        <begin position="1607"/>
        <end position="1691"/>
    </location>
</feature>
<dbReference type="NCBIfam" id="NF012200">
    <property type="entry name" value="choice_anch_D"/>
    <property type="match status" value="17"/>
</dbReference>
<evidence type="ECO:0000256" key="3">
    <source>
        <dbReference type="ARBA" id="ARBA00022490"/>
    </source>
</evidence>
<keyword evidence="5" id="KW-0966">Cell projection</keyword>
<dbReference type="PANTHER" id="PTHR23053">
    <property type="entry name" value="DLEC1 DELETED IN LUNG AND ESOPHAGEAL CANCER 1"/>
    <property type="match status" value="1"/>
</dbReference>
<dbReference type="Proteomes" id="UP001221838">
    <property type="component" value="Unassembled WGS sequence"/>
</dbReference>
<proteinExistence type="predicted"/>
<dbReference type="Gene3D" id="2.60.40.10">
    <property type="entry name" value="Immunoglobulins"/>
    <property type="match status" value="20"/>
</dbReference>
<name>A0ABT5DIU3_9BACT</name>
<gene>
    <name evidence="7" type="ORF">POL68_34255</name>
</gene>
<evidence type="ECO:0000256" key="4">
    <source>
        <dbReference type="ARBA" id="ARBA00023069"/>
    </source>
</evidence>
<evidence type="ECO:0000256" key="1">
    <source>
        <dbReference type="ARBA" id="ARBA00004138"/>
    </source>
</evidence>
<comment type="caution">
    <text evidence="7">The sequence shown here is derived from an EMBL/GenBank/DDBJ whole genome shotgun (WGS) entry which is preliminary data.</text>
</comment>
<dbReference type="InterPro" id="IPR013783">
    <property type="entry name" value="Ig-like_fold"/>
</dbReference>
<dbReference type="RefSeq" id="WP_272143913.1">
    <property type="nucleotide sequence ID" value="NZ_JAQNDM010000002.1"/>
</dbReference>
<evidence type="ECO:0000256" key="2">
    <source>
        <dbReference type="ARBA" id="ARBA00004496"/>
    </source>
</evidence>
<protein>
    <submittedName>
        <fullName evidence="7">Choice-of-anchor D domain-containing protein</fullName>
    </submittedName>
</protein>
<keyword evidence="3" id="KW-0963">Cytoplasm</keyword>
<dbReference type="Pfam" id="PF22544">
    <property type="entry name" value="HYDIN_VesB_CFA65-like_Ig"/>
    <property type="match status" value="1"/>
</dbReference>
<evidence type="ECO:0000313" key="8">
    <source>
        <dbReference type="Proteomes" id="UP001221838"/>
    </source>
</evidence>
<evidence type="ECO:0000256" key="5">
    <source>
        <dbReference type="ARBA" id="ARBA00023273"/>
    </source>
</evidence>
<dbReference type="InterPro" id="IPR033305">
    <property type="entry name" value="Hydin-like"/>
</dbReference>
<keyword evidence="8" id="KW-1185">Reference proteome</keyword>
<comment type="subcellular location">
    <subcellularLocation>
        <location evidence="1">Cell projection</location>
        <location evidence="1">Cilium</location>
    </subcellularLocation>
    <subcellularLocation>
        <location evidence="2">Cytoplasm</location>
    </subcellularLocation>
</comment>
<accession>A0ABT5DIU3</accession>
<sequence>MSPTARQMLARSDASVTVPTLKWAEAEDKCFTCQNVGKKALCSSETSLWANGLTFRDPLPAGSVLVKIEASVRGLLIDNSPAGPTTVSAFLNDAGSQFGSYSAGLGSCSGTPICRQYEAASTYKEEGFGSSEYVYGGWNTLKLSVPAAANYCVSYVDLKLVYAIPRLVFSRSTVDFGRQKIGGRGDAGDEIVKVYGDPDSGVLLKLGACSTSVPDGGSNPFSVVGTTCVGEEPTPEIPLEIKVRFQPTETGSVTGTLLVDSNDPTHPGSVELTGYGLASAIDVINPGDAGLVFPEQTVGIPSSLDVTLRNVSAEALTVTPSITSDGGVSPFSVAAGGFPVSADGGVLSVTFTPVDGGEAFSTLLLASNQAGDPGVEVLLKGTGVSPKRVMDEGPLEFGEVQLQAYKDLLVTVKAGGTGTLILSGVAVTLADGGVAPYTVDLDGGAHTVPAGSSGLTMNVKFSPTAMGGASGILKFKTNEESDRDVEVPLKGTGVQSQVLVEPSALAFQEQTVNSPRQLPVVVKNPGTGTLSVTNISVLSGDGGVVGTRPYSVLDAGAFQVPAQDGGVLQVQFHPQDGGLYEGILRLKTNAPGQGQVDVRLTGEGVRPLIAVDPSPVAFGEQTVNWERDISVQVRNDGTGKLVVSKIAIDAGTGATPYTVDAQTLEVPKGEAKDIHVRFKPIDGGFVENQLIFTTNKEGTPNTTVLLRGTGVSPKRVMDEGPLEFGEVQLQAYKDLPVTVRAGGTGTLILTGVAVTLADGGVAPYTVDLDGGAHTVPAGSSGLTMNVKFSPTAMGGASGILKFKTNEESDRDVEVPLEGTGVQSQVLVEPSALAFQEQTVNSPRQLPVVVKNPGTGTLSVTNISVLSGDGGVVGTRPYSVLDAGAFQVPAQDGGVLQVQFHPQDGGLYEGILRLKTNAPGQGQVDVRLTGEGVRPLIAVDPSPVAFGEQTVNWERDISVQVRNDGTGKLVVSKIAIDAGTGATPYTVDAQTLEVPKGEAKDIHVRFKPIDGGFVENQLIFTTNKEGTPNTTVLLRGTGVSPKRVMDEGPLEFGEVQLQAYKDLPVTVKAGGTGTLILTGVAVTLADGGVAPYTVDLDGGAHTVPAGSSGLTMNVKFSPTAMGGASGILKFKTNEESDRDVEVPLEGTGVQSQVLVEPSALAFQEQTVNSPRQLPVVVKNPGTGTLSVTNISVLSGDGGVVGTRPYSVLDAGAFQVPAQDGGVLQVQFHPQDGGLYEGILRLKTNAPGQGQVDVRLTGEGVRPLIAVDPSPVAFGEQTVNRGRDISVQVRNDGTGKLVVSKIAIDAGTGVSPYTVDAQTLEVPKGGSRDIHVRFEPTDGGFVENQLIFTTNKEGTPNTTVLLRGTGISPQRVMDGGPLEFGPVRVSSTRSLPVTVKAGGTGTLILTGVAVTLVDGGVAPYTVDLDGGAHNVPAGSGGLTMNVRFSPTAKGDVPGFLKFQTNEESDRNVEVPLVGNGVTLLSANTDGGILEFGPVPKGGKGSIVVSLENTSNLPITLSQPSLSPPFSFEIGSLVINKGTQTFKVHFSPEVDQEFSQQLILESDADNSPLTWELKGRGIVARAHLSHSSSDAGISSYDFGAVRAGDGDGGTGSTVQQTFRLSNTGEAALTISQPPFIPGDGGVFSYLGASGVTIPPGQGFNFEVSFTPKAEQSYSAELVINSNADNSPTKLFLQGVGSSSKLMVSRPDIPFGDVRVGSESAKAPVTITNSGLAPAFIQSIPIQGPFRVMCAPADGGSDGGLGCDLPRQVTSGQPFTFYVSFKPSQPGEVDGGQLTITNDLNASLKVSLTGKGTVASMNVVPSQLTFGSQVVSSDGGSQTVTIYNNGIADLSISRIDFVDKSVFKIDPPEAAPSEGSPLVIGGGTNKTLNVLFVPKNIGPVLEANGMSIVSDAFANATASVGLSGTGIDGQLVMVDAGVISFSEVEVGGSPGQKSVTLQNMGGHRVVIQKVVKPSNAPFDVLGLEGVADGGTVVLNPLESRVVTISFNPQSRGYSVASATIETDAVVSKILNLSMDGTGVGAAMGALPESLKFGRANVGEFATKEFSITNVGERNLNVFDIIIEAAAPDGGSAPDAGADGGSFLAFTLDESDGGSPPFVVRDGGSARVRLKFSPQELGPHTAQAVIQASVKNGQDHWRIPLEGEGTSPSMLLSPDGGVLNCGSTPVDQPSAPVSLTISNSAQSTGTLVVDKVSLAGADSTFFKTSASTKSITLAPGASEQVLVWLEPGGQERAFSAQLMISSNDLSKPNEKVLLFGQGGLSKIDSPARLDFGQQLLRHVSARRMVSIVNNNTSAVTLADVLIQGEGASQFTFARELPRFPHTLYDVSARAADGGVALNQLDLELTFTPVAEKVMPAQLKLRFSSPVLERTVDLLGQGIPSVLSLSPTALEFDVVRAGRSGEAQSKTLTVLNVSSDPIILDELGVQRKVGEPFQIEVPGANGGWPDGGWLEPNKSVPVKVTYDPKVETVSETTLVFGTTTPVDPRAVNVLLKGSATKLVLRVEPGSLEFGRVDMGARQQEPKVVTITNASSSPQLAIVALRDNTGTSFVLDTSELVDAILPEESASFTVNFVPDSVSLVENELEVRLQGESEPEARVRVSGQGRNLTGQGGGCSFGSTEAGSAGVLALLALLVLMSRRRHG</sequence>
<organism evidence="7 8">
    <name type="scientific">Stigmatella ashevillensis</name>
    <dbReference type="NCBI Taxonomy" id="2995309"/>
    <lineage>
        <taxon>Bacteria</taxon>
        <taxon>Pseudomonadati</taxon>
        <taxon>Myxococcota</taxon>
        <taxon>Myxococcia</taxon>
        <taxon>Myxococcales</taxon>
        <taxon>Cystobacterineae</taxon>
        <taxon>Archangiaceae</taxon>
        <taxon>Stigmatella</taxon>
    </lineage>
</organism>
<keyword evidence="4" id="KW-0969">Cilium</keyword>
<evidence type="ECO:0000259" key="6">
    <source>
        <dbReference type="Pfam" id="PF22544"/>
    </source>
</evidence>
<dbReference type="PANTHER" id="PTHR23053:SF0">
    <property type="entry name" value="HYDROCEPHALUS-INDUCING PROTEIN HOMOLOG"/>
    <property type="match status" value="1"/>
</dbReference>
<dbReference type="EMBL" id="JAQNDM010000002">
    <property type="protein sequence ID" value="MDC0713579.1"/>
    <property type="molecule type" value="Genomic_DNA"/>
</dbReference>